<sequence length="275" mass="30665">MVATRTWPNRTALSCNVQDFFKLGYKQVSGWRHQRHYFETLLNSPMFKIANLESPAKEDHGIKLWLLHNIVWYFIVKKGLADLTNLYAGKQDGRIINKIFQPKEDAAGPQPQQSGVRGASGLIVDAPTLVGLANASSTGRSIRQGPSQQATIAQQVQEIIERKEKKGPMLEGEYGVAPWSTQVKVLPQTPASHNVSSGEENTAAATMELPFCAFNLEDSYEVRVARPFCPFESRKEVPIQSCEELKDAVPPKHLLILGSNMPEHLDWEQNKVDTG</sequence>
<keyword evidence="2" id="KW-1185">Reference proteome</keyword>
<dbReference type="EMBL" id="DF238057">
    <property type="protein sequence ID" value="GAQ92718.1"/>
    <property type="molecule type" value="Genomic_DNA"/>
</dbReference>
<accession>A0A1Y1IWT5</accession>
<gene>
    <name evidence="1" type="ORF">KFL_011080010</name>
</gene>
<name>A0A1Y1IWT5_KLENI</name>
<feature type="non-terminal residue" evidence="1">
    <location>
        <position position="275"/>
    </location>
</feature>
<dbReference type="AlphaFoldDB" id="A0A1Y1IWT5"/>
<evidence type="ECO:0000313" key="1">
    <source>
        <dbReference type="EMBL" id="GAQ92718.1"/>
    </source>
</evidence>
<proteinExistence type="predicted"/>
<protein>
    <submittedName>
        <fullName evidence="1">Uncharacterized protein</fullName>
    </submittedName>
</protein>
<organism evidence="1 2">
    <name type="scientific">Klebsormidium nitens</name>
    <name type="common">Green alga</name>
    <name type="synonym">Ulothrix nitens</name>
    <dbReference type="NCBI Taxonomy" id="105231"/>
    <lineage>
        <taxon>Eukaryota</taxon>
        <taxon>Viridiplantae</taxon>
        <taxon>Streptophyta</taxon>
        <taxon>Klebsormidiophyceae</taxon>
        <taxon>Klebsormidiales</taxon>
        <taxon>Klebsormidiaceae</taxon>
        <taxon>Klebsormidium</taxon>
    </lineage>
</organism>
<evidence type="ECO:0000313" key="2">
    <source>
        <dbReference type="Proteomes" id="UP000054558"/>
    </source>
</evidence>
<reference evidence="1 2" key="1">
    <citation type="journal article" date="2014" name="Nat. Commun.">
        <title>Klebsormidium flaccidum genome reveals primary factors for plant terrestrial adaptation.</title>
        <authorList>
            <person name="Hori K."/>
            <person name="Maruyama F."/>
            <person name="Fujisawa T."/>
            <person name="Togashi T."/>
            <person name="Yamamoto N."/>
            <person name="Seo M."/>
            <person name="Sato S."/>
            <person name="Yamada T."/>
            <person name="Mori H."/>
            <person name="Tajima N."/>
            <person name="Moriyama T."/>
            <person name="Ikeuchi M."/>
            <person name="Watanabe M."/>
            <person name="Wada H."/>
            <person name="Kobayashi K."/>
            <person name="Saito M."/>
            <person name="Masuda T."/>
            <person name="Sasaki-Sekimoto Y."/>
            <person name="Mashiguchi K."/>
            <person name="Awai K."/>
            <person name="Shimojima M."/>
            <person name="Masuda S."/>
            <person name="Iwai M."/>
            <person name="Nobusawa T."/>
            <person name="Narise T."/>
            <person name="Kondo S."/>
            <person name="Saito H."/>
            <person name="Sato R."/>
            <person name="Murakawa M."/>
            <person name="Ihara Y."/>
            <person name="Oshima-Yamada Y."/>
            <person name="Ohtaka K."/>
            <person name="Satoh M."/>
            <person name="Sonobe K."/>
            <person name="Ishii M."/>
            <person name="Ohtani R."/>
            <person name="Kanamori-Sato M."/>
            <person name="Honoki R."/>
            <person name="Miyazaki D."/>
            <person name="Mochizuki H."/>
            <person name="Umetsu J."/>
            <person name="Higashi K."/>
            <person name="Shibata D."/>
            <person name="Kamiya Y."/>
            <person name="Sato N."/>
            <person name="Nakamura Y."/>
            <person name="Tabata S."/>
            <person name="Ida S."/>
            <person name="Kurokawa K."/>
            <person name="Ohta H."/>
        </authorList>
    </citation>
    <scope>NUCLEOTIDE SEQUENCE [LARGE SCALE GENOMIC DNA]</scope>
    <source>
        <strain evidence="1 2">NIES-2285</strain>
    </source>
</reference>
<dbReference type="Proteomes" id="UP000054558">
    <property type="component" value="Unassembled WGS sequence"/>
</dbReference>